<keyword evidence="2" id="KW-1185">Reference proteome</keyword>
<protein>
    <submittedName>
        <fullName evidence="1">Uncharacterized protein</fullName>
    </submittedName>
</protein>
<dbReference type="AlphaFoldDB" id="A0A843VH72"/>
<gene>
    <name evidence="1" type="ORF">Taro_027132</name>
</gene>
<proteinExistence type="predicted"/>
<organism evidence="1 2">
    <name type="scientific">Colocasia esculenta</name>
    <name type="common">Wild taro</name>
    <name type="synonym">Arum esculentum</name>
    <dbReference type="NCBI Taxonomy" id="4460"/>
    <lineage>
        <taxon>Eukaryota</taxon>
        <taxon>Viridiplantae</taxon>
        <taxon>Streptophyta</taxon>
        <taxon>Embryophyta</taxon>
        <taxon>Tracheophyta</taxon>
        <taxon>Spermatophyta</taxon>
        <taxon>Magnoliopsida</taxon>
        <taxon>Liliopsida</taxon>
        <taxon>Araceae</taxon>
        <taxon>Aroideae</taxon>
        <taxon>Colocasieae</taxon>
        <taxon>Colocasia</taxon>
    </lineage>
</organism>
<name>A0A843VH72_COLES</name>
<sequence length="97" mass="10885">MRASRLLGLSCVTSQQFGVVPVVLALSFLPGAWHLRAYPVQRLSPLPGTPVLGSLLREYSGLRACSSWQPTRRTLELRGKRVFPFSEFLLLWAVRDC</sequence>
<accession>A0A843VH72</accession>
<reference evidence="1" key="1">
    <citation type="submission" date="2017-07" db="EMBL/GenBank/DDBJ databases">
        <title>Taro Niue Genome Assembly and Annotation.</title>
        <authorList>
            <person name="Atibalentja N."/>
            <person name="Keating K."/>
            <person name="Fields C.J."/>
        </authorList>
    </citation>
    <scope>NUCLEOTIDE SEQUENCE</scope>
    <source>
        <strain evidence="1">Niue_2</strain>
        <tissue evidence="1">Leaf</tissue>
    </source>
</reference>
<comment type="caution">
    <text evidence="1">The sequence shown here is derived from an EMBL/GenBank/DDBJ whole genome shotgun (WGS) entry which is preliminary data.</text>
</comment>
<dbReference type="EMBL" id="NMUH01001680">
    <property type="protein sequence ID" value="MQL94476.1"/>
    <property type="molecule type" value="Genomic_DNA"/>
</dbReference>
<evidence type="ECO:0000313" key="1">
    <source>
        <dbReference type="EMBL" id="MQL94476.1"/>
    </source>
</evidence>
<dbReference type="Proteomes" id="UP000652761">
    <property type="component" value="Unassembled WGS sequence"/>
</dbReference>
<evidence type="ECO:0000313" key="2">
    <source>
        <dbReference type="Proteomes" id="UP000652761"/>
    </source>
</evidence>